<dbReference type="PANTHER" id="PTHR43002">
    <property type="entry name" value="GLYCOGEN DEBRANCHING ENZYME"/>
    <property type="match status" value="1"/>
</dbReference>
<comment type="caution">
    <text evidence="2">The sequence shown here is derived from an EMBL/GenBank/DDBJ whole genome shotgun (WGS) entry which is preliminary data.</text>
</comment>
<evidence type="ECO:0000259" key="1">
    <source>
        <dbReference type="SMART" id="SM00642"/>
    </source>
</evidence>
<feature type="domain" description="Glycosyl hydrolase family 13 catalytic" evidence="1">
    <location>
        <begin position="2"/>
        <end position="223"/>
    </location>
</feature>
<dbReference type="SUPFAM" id="SSF51445">
    <property type="entry name" value="(Trans)glycosidases"/>
    <property type="match status" value="1"/>
</dbReference>
<dbReference type="InterPro" id="IPR006047">
    <property type="entry name" value="GH13_cat_dom"/>
</dbReference>
<dbReference type="Gene3D" id="3.20.20.80">
    <property type="entry name" value="Glycosidases"/>
    <property type="match status" value="1"/>
</dbReference>
<dbReference type="SMART" id="SM00642">
    <property type="entry name" value="Aamy"/>
    <property type="match status" value="1"/>
</dbReference>
<dbReference type="AlphaFoldDB" id="T0ZXT4"/>
<dbReference type="GO" id="GO:0005975">
    <property type="term" value="P:carbohydrate metabolic process"/>
    <property type="evidence" value="ECO:0007669"/>
    <property type="project" value="InterPro"/>
</dbReference>
<reference evidence="2" key="1">
    <citation type="submission" date="2013-08" db="EMBL/GenBank/DDBJ databases">
        <authorList>
            <person name="Mendez C."/>
            <person name="Richter M."/>
            <person name="Ferrer M."/>
            <person name="Sanchez J."/>
        </authorList>
    </citation>
    <scope>NUCLEOTIDE SEQUENCE</scope>
</reference>
<evidence type="ECO:0000313" key="2">
    <source>
        <dbReference type="EMBL" id="EQD53031.1"/>
    </source>
</evidence>
<sequence>MRGTFAGVVQRIPYLVDLGITAVELMPVFAFDEQAAPQGLRNVWGYQPLSFFALHGRYASRREPTAALEEFRDMVRALHRAGIEVILDVVYNHSAEEDALGPTISFRGLANEVYYLLGEDGEYVDYSGCGNTLNVNSPVVMRLILDSLRFWVSEMHVDGFRFDLAGVLLRDGQGKPQANSPILRAINSDPILKSVKLIAEAWDAVGLDGLGRFAGHGWLEWNG</sequence>
<dbReference type="InterPro" id="IPR017853">
    <property type="entry name" value="GH"/>
</dbReference>
<reference evidence="2" key="2">
    <citation type="journal article" date="2014" name="ISME J.">
        <title>Microbial stratification in low pH oxic and suboxic macroscopic growths along an acid mine drainage.</title>
        <authorList>
            <person name="Mendez-Garcia C."/>
            <person name="Mesa V."/>
            <person name="Sprenger R.R."/>
            <person name="Richter M."/>
            <person name="Diez M.S."/>
            <person name="Solano J."/>
            <person name="Bargiela R."/>
            <person name="Golyshina O.V."/>
            <person name="Manteca A."/>
            <person name="Ramos J.L."/>
            <person name="Gallego J.R."/>
            <person name="Llorente I."/>
            <person name="Martins Dos Santos V.A."/>
            <person name="Jensen O.N."/>
            <person name="Pelaez A.I."/>
            <person name="Sanchez J."/>
            <person name="Ferrer M."/>
        </authorList>
    </citation>
    <scope>NUCLEOTIDE SEQUENCE</scope>
</reference>
<organism evidence="2">
    <name type="scientific">mine drainage metagenome</name>
    <dbReference type="NCBI Taxonomy" id="410659"/>
    <lineage>
        <taxon>unclassified sequences</taxon>
        <taxon>metagenomes</taxon>
        <taxon>ecological metagenomes</taxon>
    </lineage>
</organism>
<dbReference type="Pfam" id="PF00128">
    <property type="entry name" value="Alpha-amylase"/>
    <property type="match status" value="1"/>
</dbReference>
<proteinExistence type="predicted"/>
<protein>
    <submittedName>
        <fullName evidence="2">Isoamylase</fullName>
    </submittedName>
</protein>
<dbReference type="EMBL" id="AUZZ01004487">
    <property type="protein sequence ID" value="EQD53031.1"/>
    <property type="molecule type" value="Genomic_DNA"/>
</dbReference>
<feature type="non-terminal residue" evidence="2">
    <location>
        <position position="223"/>
    </location>
</feature>
<name>T0ZXT4_9ZZZZ</name>
<gene>
    <name evidence="2" type="ORF">B2A_06355</name>
</gene>
<accession>T0ZXT4</accession>